<organism evidence="1 2">
    <name type="scientific">Melastoma candidum</name>
    <dbReference type="NCBI Taxonomy" id="119954"/>
    <lineage>
        <taxon>Eukaryota</taxon>
        <taxon>Viridiplantae</taxon>
        <taxon>Streptophyta</taxon>
        <taxon>Embryophyta</taxon>
        <taxon>Tracheophyta</taxon>
        <taxon>Spermatophyta</taxon>
        <taxon>Magnoliopsida</taxon>
        <taxon>eudicotyledons</taxon>
        <taxon>Gunneridae</taxon>
        <taxon>Pentapetalae</taxon>
        <taxon>rosids</taxon>
        <taxon>malvids</taxon>
        <taxon>Myrtales</taxon>
        <taxon>Melastomataceae</taxon>
        <taxon>Melastomatoideae</taxon>
        <taxon>Melastomateae</taxon>
        <taxon>Melastoma</taxon>
    </lineage>
</organism>
<comment type="caution">
    <text evidence="1">The sequence shown here is derived from an EMBL/GenBank/DDBJ whole genome shotgun (WGS) entry which is preliminary data.</text>
</comment>
<dbReference type="EMBL" id="CM042891">
    <property type="protein sequence ID" value="KAI4303741.1"/>
    <property type="molecule type" value="Genomic_DNA"/>
</dbReference>
<proteinExistence type="predicted"/>
<evidence type="ECO:0000313" key="1">
    <source>
        <dbReference type="EMBL" id="KAI4303741.1"/>
    </source>
</evidence>
<name>A0ACB9L387_9MYRT</name>
<sequence length="416" mass="45529">MAVQDANPASIPSAEVVGNAFVEQYYHILHQSPGMVHRFYQDSSLLSRPDANGVMSTVTTVQAINEKIESLNYEEYTVKIKTVDAQRSHEKGVIVIVTGCLTGKDNARRKFTQTFFLAPQDNGYFVLNDVLRYIGESEPLNAATNASDYEWFVDEDAAIEPIHPKKSYASIVKVMQGLKVSRPVHAPSDKTEVGSANNVQQSIRPTSPKPEGPAAAKSGSAGAPAPANDSMPESSNANEEVEGYPIYVRNLPINATVEQLDKAFQRFGSIKPNGIQVRNAKQGSCFGFVEFEALVSMQSALQASPITIGHRPAVIEEKRTTTRVGSSASIHVPGPVIVEPIAGLEEEDLNDGWDVCDSSDYEWSVDEDAAIEPIHPKKSYASIQPIPKQVVRFRKKKKKKKKKKKGADNSRGRCDS</sequence>
<gene>
    <name evidence="1" type="ORF">MLD38_039337</name>
</gene>
<dbReference type="Proteomes" id="UP001057402">
    <property type="component" value="Chromosome 12"/>
</dbReference>
<protein>
    <submittedName>
        <fullName evidence="1">Uncharacterized protein</fullName>
    </submittedName>
</protein>
<reference evidence="2" key="1">
    <citation type="journal article" date="2023" name="Front. Plant Sci.">
        <title>Chromosomal-level genome assembly of Melastoma candidum provides insights into trichome evolution.</title>
        <authorList>
            <person name="Zhong Y."/>
            <person name="Wu W."/>
            <person name="Sun C."/>
            <person name="Zou P."/>
            <person name="Liu Y."/>
            <person name="Dai S."/>
            <person name="Zhou R."/>
        </authorList>
    </citation>
    <scope>NUCLEOTIDE SEQUENCE [LARGE SCALE GENOMIC DNA]</scope>
</reference>
<keyword evidence="2" id="KW-1185">Reference proteome</keyword>
<evidence type="ECO:0000313" key="2">
    <source>
        <dbReference type="Proteomes" id="UP001057402"/>
    </source>
</evidence>
<accession>A0ACB9L387</accession>